<feature type="transmembrane region" description="Helical" evidence="1">
    <location>
        <begin position="43"/>
        <end position="64"/>
    </location>
</feature>
<keyword evidence="1" id="KW-0812">Transmembrane</keyword>
<reference evidence="2" key="1">
    <citation type="submission" date="2014-09" db="EMBL/GenBank/DDBJ databases">
        <authorList>
            <person name="Magalhaes I.L.F."/>
            <person name="Oliveira U."/>
            <person name="Santos F.R."/>
            <person name="Vidigal T.H.D.A."/>
            <person name="Brescovit A.D."/>
            <person name="Santos A.J."/>
        </authorList>
    </citation>
    <scope>NUCLEOTIDE SEQUENCE</scope>
    <source>
        <tissue evidence="2">Shoot tissue taken approximately 20 cm above the soil surface</tissue>
    </source>
</reference>
<reference evidence="2" key="2">
    <citation type="journal article" date="2015" name="Data Brief">
        <title>Shoot transcriptome of the giant reed, Arundo donax.</title>
        <authorList>
            <person name="Barrero R.A."/>
            <person name="Guerrero F.D."/>
            <person name="Moolhuijzen P."/>
            <person name="Goolsby J.A."/>
            <person name="Tidwell J."/>
            <person name="Bellgard S.E."/>
            <person name="Bellgard M.I."/>
        </authorList>
    </citation>
    <scope>NUCLEOTIDE SEQUENCE</scope>
    <source>
        <tissue evidence="2">Shoot tissue taken approximately 20 cm above the soil surface</tissue>
    </source>
</reference>
<proteinExistence type="predicted"/>
<sequence length="74" mass="8999">MINFGLFHFLIFIPQGTYYARFSYQCWHLCKTMCFLLSIHHPLYVCSKLYILLGAFWFLGSYHFQLSECNRVYR</sequence>
<feature type="transmembrane region" description="Helical" evidence="1">
    <location>
        <begin position="6"/>
        <end position="22"/>
    </location>
</feature>
<dbReference type="AlphaFoldDB" id="A0A0A9E322"/>
<evidence type="ECO:0000313" key="2">
    <source>
        <dbReference type="EMBL" id="JAD92305.1"/>
    </source>
</evidence>
<evidence type="ECO:0000256" key="1">
    <source>
        <dbReference type="SAM" id="Phobius"/>
    </source>
</evidence>
<dbReference type="EMBL" id="GBRH01205590">
    <property type="protein sequence ID" value="JAD92305.1"/>
    <property type="molecule type" value="Transcribed_RNA"/>
</dbReference>
<name>A0A0A9E322_ARUDO</name>
<keyword evidence="1" id="KW-1133">Transmembrane helix</keyword>
<accession>A0A0A9E322</accession>
<protein>
    <submittedName>
        <fullName evidence="2">Uncharacterized protein</fullName>
    </submittedName>
</protein>
<organism evidence="2">
    <name type="scientific">Arundo donax</name>
    <name type="common">Giant reed</name>
    <name type="synonym">Donax arundinaceus</name>
    <dbReference type="NCBI Taxonomy" id="35708"/>
    <lineage>
        <taxon>Eukaryota</taxon>
        <taxon>Viridiplantae</taxon>
        <taxon>Streptophyta</taxon>
        <taxon>Embryophyta</taxon>
        <taxon>Tracheophyta</taxon>
        <taxon>Spermatophyta</taxon>
        <taxon>Magnoliopsida</taxon>
        <taxon>Liliopsida</taxon>
        <taxon>Poales</taxon>
        <taxon>Poaceae</taxon>
        <taxon>PACMAD clade</taxon>
        <taxon>Arundinoideae</taxon>
        <taxon>Arundineae</taxon>
        <taxon>Arundo</taxon>
    </lineage>
</organism>
<keyword evidence="1" id="KW-0472">Membrane</keyword>